<evidence type="ECO:0000256" key="5">
    <source>
        <dbReference type="ARBA" id="ARBA00004817"/>
    </source>
</evidence>
<keyword evidence="11" id="KW-0057">Aromatic amino acid biosynthesis</keyword>
<dbReference type="SMART" id="SM00830">
    <property type="entry name" value="CM_2"/>
    <property type="match status" value="1"/>
</dbReference>
<evidence type="ECO:0000256" key="1">
    <source>
        <dbReference type="ARBA" id="ARBA00000824"/>
    </source>
</evidence>
<evidence type="ECO:0000256" key="3">
    <source>
        <dbReference type="ARBA" id="ARBA00004496"/>
    </source>
</evidence>
<evidence type="ECO:0000256" key="7">
    <source>
        <dbReference type="ARBA" id="ARBA00013147"/>
    </source>
</evidence>
<keyword evidence="14 23" id="KW-0456">Lyase</keyword>
<dbReference type="InterPro" id="IPR045865">
    <property type="entry name" value="ACT-like_dom_sf"/>
</dbReference>
<dbReference type="PROSITE" id="PS51168">
    <property type="entry name" value="CHORISMATE_MUT_2"/>
    <property type="match status" value="1"/>
</dbReference>
<dbReference type="Pfam" id="PF00800">
    <property type="entry name" value="PDT"/>
    <property type="match status" value="1"/>
</dbReference>
<dbReference type="Gene3D" id="1.20.59.10">
    <property type="entry name" value="Chorismate mutase"/>
    <property type="match status" value="1"/>
</dbReference>
<comment type="catalytic activity">
    <reaction evidence="18">
        <text>prephenate + H(+) = 3-phenylpyruvate + CO2 + H2O</text>
        <dbReference type="Rhea" id="RHEA:21648"/>
        <dbReference type="ChEBI" id="CHEBI:15377"/>
        <dbReference type="ChEBI" id="CHEBI:15378"/>
        <dbReference type="ChEBI" id="CHEBI:16526"/>
        <dbReference type="ChEBI" id="CHEBI:18005"/>
        <dbReference type="ChEBI" id="CHEBI:29934"/>
        <dbReference type="EC" id="4.2.1.51"/>
    </reaction>
</comment>
<dbReference type="GO" id="GO:0004106">
    <property type="term" value="F:chorismate mutase activity"/>
    <property type="evidence" value="ECO:0007669"/>
    <property type="project" value="UniProtKB-EC"/>
</dbReference>
<comment type="function">
    <text evidence="2">Catalyzes the Claisen rearrangement of chorismate to prephenate and the decarboxylation/dehydration of prephenate to phenylpyruvate.</text>
</comment>
<keyword evidence="9" id="KW-0963">Cytoplasm</keyword>
<evidence type="ECO:0000256" key="13">
    <source>
        <dbReference type="ARBA" id="ARBA00023235"/>
    </source>
</evidence>
<evidence type="ECO:0000256" key="9">
    <source>
        <dbReference type="ARBA" id="ARBA00022490"/>
    </source>
</evidence>
<evidence type="ECO:0000259" key="21">
    <source>
        <dbReference type="PROSITE" id="PS51171"/>
    </source>
</evidence>
<keyword evidence="15" id="KW-0511">Multifunctional enzyme</keyword>
<comment type="caution">
    <text evidence="23">The sequence shown here is derived from an EMBL/GenBank/DDBJ whole genome shotgun (WGS) entry which is preliminary data.</text>
</comment>
<keyword evidence="24" id="KW-1185">Reference proteome</keyword>
<dbReference type="EC" id="4.2.1.51" evidence="7"/>
<evidence type="ECO:0000256" key="2">
    <source>
        <dbReference type="ARBA" id="ARBA00002364"/>
    </source>
</evidence>
<dbReference type="InterPro" id="IPR002912">
    <property type="entry name" value="ACT_dom"/>
</dbReference>
<dbReference type="Pfam" id="PF01817">
    <property type="entry name" value="CM_2"/>
    <property type="match status" value="1"/>
</dbReference>
<dbReference type="PIRSF" id="PIRSF001500">
    <property type="entry name" value="Chor_mut_pdt_Ppr"/>
    <property type="match status" value="1"/>
</dbReference>
<organism evidence="23 24">
    <name type="scientific">Victivallis lenta</name>
    <dbReference type="NCBI Taxonomy" id="2606640"/>
    <lineage>
        <taxon>Bacteria</taxon>
        <taxon>Pseudomonadati</taxon>
        <taxon>Lentisphaerota</taxon>
        <taxon>Lentisphaeria</taxon>
        <taxon>Victivallales</taxon>
        <taxon>Victivallaceae</taxon>
        <taxon>Victivallis</taxon>
    </lineage>
</organism>
<dbReference type="UniPathway" id="UPA00120">
    <property type="reaction ID" value="UER00203"/>
</dbReference>
<dbReference type="SUPFAM" id="SSF48600">
    <property type="entry name" value="Chorismate mutase II"/>
    <property type="match status" value="1"/>
</dbReference>
<dbReference type="Proteomes" id="UP000435649">
    <property type="component" value="Unassembled WGS sequence"/>
</dbReference>
<comment type="subcellular location">
    <subcellularLocation>
        <location evidence="3">Cytoplasm</location>
    </subcellularLocation>
</comment>
<comment type="pathway">
    <text evidence="4">Amino-acid biosynthesis; L-phenylalanine biosynthesis; phenylpyruvate from prephenate: step 1/1.</text>
</comment>
<dbReference type="FunFam" id="3.30.70.260:FF:000012">
    <property type="entry name" value="Prephenate dehydratase"/>
    <property type="match status" value="1"/>
</dbReference>
<dbReference type="PANTHER" id="PTHR21022">
    <property type="entry name" value="PREPHENATE DEHYDRATASE P PROTEIN"/>
    <property type="match status" value="1"/>
</dbReference>
<protein>
    <recommendedName>
        <fullName evidence="8">Bifunctional chorismate mutase/prephenate dehydratase</fullName>
        <ecNumber evidence="7">4.2.1.51</ecNumber>
        <ecNumber evidence="6">5.4.99.5</ecNumber>
    </recommendedName>
    <alternativeName>
        <fullName evidence="17">Chorismate mutase-prephenate dehydratase</fullName>
    </alternativeName>
    <alternativeName>
        <fullName evidence="16">p-protein</fullName>
    </alternativeName>
</protein>
<dbReference type="Pfam" id="PF01842">
    <property type="entry name" value="ACT"/>
    <property type="match status" value="1"/>
</dbReference>
<dbReference type="GO" id="GO:0009094">
    <property type="term" value="P:L-phenylalanine biosynthetic process"/>
    <property type="evidence" value="ECO:0007669"/>
    <property type="project" value="UniProtKB-UniPathway"/>
</dbReference>
<dbReference type="CDD" id="cd13630">
    <property type="entry name" value="PBP2_PDT_1"/>
    <property type="match status" value="1"/>
</dbReference>
<dbReference type="InterPro" id="IPR036979">
    <property type="entry name" value="CM_dom_sf"/>
</dbReference>
<dbReference type="GO" id="GO:0005737">
    <property type="term" value="C:cytoplasm"/>
    <property type="evidence" value="ECO:0007669"/>
    <property type="project" value="UniProtKB-SubCell"/>
</dbReference>
<dbReference type="EMBL" id="VUNS01000001">
    <property type="protein sequence ID" value="MST95491.1"/>
    <property type="molecule type" value="Genomic_DNA"/>
</dbReference>
<evidence type="ECO:0000313" key="24">
    <source>
        <dbReference type="Proteomes" id="UP000435649"/>
    </source>
</evidence>
<evidence type="ECO:0000259" key="20">
    <source>
        <dbReference type="PROSITE" id="PS51168"/>
    </source>
</evidence>
<feature type="site" description="Essential for prephenate dehydratase activity" evidence="19">
    <location>
        <position position="254"/>
    </location>
</feature>
<dbReference type="Gene3D" id="3.40.190.10">
    <property type="entry name" value="Periplasmic binding protein-like II"/>
    <property type="match status" value="2"/>
</dbReference>
<evidence type="ECO:0000256" key="18">
    <source>
        <dbReference type="ARBA" id="ARBA00047848"/>
    </source>
</evidence>
<dbReference type="SUPFAM" id="SSF55021">
    <property type="entry name" value="ACT-like"/>
    <property type="match status" value="1"/>
</dbReference>
<evidence type="ECO:0000256" key="16">
    <source>
        <dbReference type="ARBA" id="ARBA00031175"/>
    </source>
</evidence>
<dbReference type="NCBIfam" id="NF008865">
    <property type="entry name" value="PRK11898.1"/>
    <property type="match status" value="1"/>
</dbReference>
<feature type="domain" description="ACT" evidence="22">
    <location>
        <begin position="273"/>
        <end position="350"/>
    </location>
</feature>
<dbReference type="AlphaFoldDB" id="A0A844FYG6"/>
<dbReference type="EC" id="5.4.99.5" evidence="6"/>
<dbReference type="Gene3D" id="3.30.70.260">
    <property type="match status" value="1"/>
</dbReference>
<dbReference type="RefSeq" id="WP_154416622.1">
    <property type="nucleotide sequence ID" value="NZ_CALXOB010000042.1"/>
</dbReference>
<comment type="catalytic activity">
    <reaction evidence="1">
        <text>chorismate = prephenate</text>
        <dbReference type="Rhea" id="RHEA:13897"/>
        <dbReference type="ChEBI" id="CHEBI:29748"/>
        <dbReference type="ChEBI" id="CHEBI:29934"/>
        <dbReference type="EC" id="5.4.99.5"/>
    </reaction>
</comment>
<sequence>MDIEKLRTGIDAIDAEIVRLLNERCELGRQIGVWKHENNQPIYVPERERILLERLANLNPGPLDRESLLAIYREIMSATIKLERPVTVAYMGPEGTFSHLAVLEKFGRGVVAQPEAAIGDVFRAVESGRADYGMVPVENTTEGVVNPTLDSLTASNVKAVAEFNLPVHLFLYSASPVSEIRCIYSHPQPFGQCREYLQANLRNATLIEVTSTTRAIELAERESDAAAIAGALAREYSELPCIAENIEDNSRNITRFLVIGRQENKPSGDDKTSLCFALHDRAGALYDALRPFRNHNISMTMIESRPLKSGNWEYCFFVDILGHRDEPEIAAACAELKQDCAMFKVFGSYPRILQ</sequence>
<evidence type="ECO:0000256" key="14">
    <source>
        <dbReference type="ARBA" id="ARBA00023239"/>
    </source>
</evidence>
<reference evidence="23 24" key="1">
    <citation type="submission" date="2019-08" db="EMBL/GenBank/DDBJ databases">
        <title>In-depth cultivation of the pig gut microbiome towards novel bacterial diversity and tailored functional studies.</title>
        <authorList>
            <person name="Wylensek D."/>
            <person name="Hitch T.C.A."/>
            <person name="Clavel T."/>
        </authorList>
    </citation>
    <scope>NUCLEOTIDE SEQUENCE [LARGE SCALE GENOMIC DNA]</scope>
    <source>
        <strain evidence="23 24">BBE-744-WT-12</strain>
    </source>
</reference>
<dbReference type="InterPro" id="IPR001086">
    <property type="entry name" value="Preph_deHydtase"/>
</dbReference>
<name>A0A844FYG6_9BACT</name>
<proteinExistence type="predicted"/>
<feature type="domain" description="Prephenate dehydratase" evidence="21">
    <location>
        <begin position="87"/>
        <end position="261"/>
    </location>
</feature>
<dbReference type="GO" id="GO:0004664">
    <property type="term" value="F:prephenate dehydratase activity"/>
    <property type="evidence" value="ECO:0007669"/>
    <property type="project" value="UniProtKB-EC"/>
</dbReference>
<dbReference type="InterPro" id="IPR036263">
    <property type="entry name" value="Chorismate_II_sf"/>
</dbReference>
<dbReference type="InterPro" id="IPR008242">
    <property type="entry name" value="Chor_mutase/pphenate_deHydtase"/>
</dbReference>
<evidence type="ECO:0000313" key="23">
    <source>
        <dbReference type="EMBL" id="MST95491.1"/>
    </source>
</evidence>
<dbReference type="PANTHER" id="PTHR21022:SF19">
    <property type="entry name" value="PREPHENATE DEHYDRATASE-RELATED"/>
    <property type="match status" value="1"/>
</dbReference>
<evidence type="ECO:0000256" key="15">
    <source>
        <dbReference type="ARBA" id="ARBA00023268"/>
    </source>
</evidence>
<dbReference type="InterPro" id="IPR010957">
    <property type="entry name" value="G/b/e-P-prot_chorismate_mutase"/>
</dbReference>
<keyword evidence="12" id="KW-0584">Phenylalanine biosynthesis</keyword>
<evidence type="ECO:0000256" key="11">
    <source>
        <dbReference type="ARBA" id="ARBA00023141"/>
    </source>
</evidence>
<evidence type="ECO:0000259" key="22">
    <source>
        <dbReference type="PROSITE" id="PS51671"/>
    </source>
</evidence>
<keyword evidence="10" id="KW-0028">Amino-acid biosynthesis</keyword>
<keyword evidence="13" id="KW-0413">Isomerase</keyword>
<dbReference type="NCBIfam" id="TIGR01807">
    <property type="entry name" value="CM_P2"/>
    <property type="match status" value="1"/>
</dbReference>
<evidence type="ECO:0000256" key="4">
    <source>
        <dbReference type="ARBA" id="ARBA00004741"/>
    </source>
</evidence>
<dbReference type="InterPro" id="IPR002701">
    <property type="entry name" value="CM_II_prokaryot"/>
</dbReference>
<feature type="domain" description="Chorismate mutase" evidence="20">
    <location>
        <begin position="1"/>
        <end position="87"/>
    </location>
</feature>
<dbReference type="PROSITE" id="PS51171">
    <property type="entry name" value="PREPHENATE_DEHYDR_3"/>
    <property type="match status" value="1"/>
</dbReference>
<dbReference type="PROSITE" id="PS51671">
    <property type="entry name" value="ACT"/>
    <property type="match status" value="1"/>
</dbReference>
<evidence type="ECO:0000256" key="10">
    <source>
        <dbReference type="ARBA" id="ARBA00022605"/>
    </source>
</evidence>
<evidence type="ECO:0000256" key="8">
    <source>
        <dbReference type="ARBA" id="ARBA00014401"/>
    </source>
</evidence>
<dbReference type="CDD" id="cd04905">
    <property type="entry name" value="ACT_CM-PDT"/>
    <property type="match status" value="1"/>
</dbReference>
<evidence type="ECO:0000256" key="6">
    <source>
        <dbReference type="ARBA" id="ARBA00012404"/>
    </source>
</evidence>
<evidence type="ECO:0000256" key="19">
    <source>
        <dbReference type="PIRSR" id="PIRSR001500-2"/>
    </source>
</evidence>
<gene>
    <name evidence="23" type="primary">pheA</name>
    <name evidence="23" type="ORF">FYJ85_00320</name>
</gene>
<dbReference type="UniPathway" id="UPA00121">
    <property type="reaction ID" value="UER00345"/>
</dbReference>
<accession>A0A844FYG6</accession>
<dbReference type="GO" id="GO:0046417">
    <property type="term" value="P:chorismate metabolic process"/>
    <property type="evidence" value="ECO:0007669"/>
    <property type="project" value="InterPro"/>
</dbReference>
<evidence type="ECO:0000256" key="12">
    <source>
        <dbReference type="ARBA" id="ARBA00023222"/>
    </source>
</evidence>
<comment type="pathway">
    <text evidence="5">Metabolic intermediate biosynthesis; prephenate biosynthesis; prephenate from chorismate: step 1/1.</text>
</comment>
<dbReference type="SUPFAM" id="SSF53850">
    <property type="entry name" value="Periplasmic binding protein-like II"/>
    <property type="match status" value="1"/>
</dbReference>
<evidence type="ECO:0000256" key="17">
    <source>
        <dbReference type="ARBA" id="ARBA00031520"/>
    </source>
</evidence>